<evidence type="ECO:0000313" key="3">
    <source>
        <dbReference type="EMBL" id="MVT39918.1"/>
    </source>
</evidence>
<keyword evidence="3" id="KW-0378">Hydrolase</keyword>
<dbReference type="SUPFAM" id="SSF56601">
    <property type="entry name" value="beta-lactamase/transpeptidase-like"/>
    <property type="match status" value="1"/>
</dbReference>
<gene>
    <name evidence="3" type="ORF">GO495_04940</name>
</gene>
<sequence length="402" mass="44140">MANIAKIQTLLNDTAKAIRIKYGIPNIAGVIVRDNGATTMNTIQGVKNSNLSETAAGNQMTASDYFNVGSISKPITGFLLACLIKKGILTWDTTIEEVFPEFKSKVFRDKHGMNDLFLKVKVYELMAHVSGMNGAQFYPDYNVATNPDAQNRDTDPFRFPQDQGLTAGGNSRDPEWMTNASLLYQRYLFTVLSMKKKKYLYNSAQNMGYQNQASSGYGATVTICTAMAERKTGKVWEQLMDEVLAGPLQGLFNIKFGNLTNGAQFHSFNSNTNKFVPNTSMDTSLMPFSSKFPTGGIHCTVGGIAQYIRYNLPAIDYSQIFDVQQYHQTVTTAAKGGLAVSGDQFWHTGATSSSLAAIRIYANAGRGVAVMMNCGPQGSNAGTAEFELLEKLEEIHKNWDTI</sequence>
<dbReference type="Gene3D" id="3.40.710.10">
    <property type="entry name" value="DD-peptidase/beta-lactamase superfamily"/>
    <property type="match status" value="1"/>
</dbReference>
<proteinExistence type="predicted"/>
<protein>
    <submittedName>
        <fullName evidence="3">Serine hydrolase</fullName>
    </submittedName>
</protein>
<dbReference type="OrthoDB" id="9793489at2"/>
<dbReference type="InterPro" id="IPR012338">
    <property type="entry name" value="Beta-lactam/transpept-like"/>
</dbReference>
<feature type="region of interest" description="Disordered" evidence="1">
    <location>
        <begin position="149"/>
        <end position="171"/>
    </location>
</feature>
<dbReference type="InterPro" id="IPR050789">
    <property type="entry name" value="Diverse_Enzym_Activities"/>
</dbReference>
<dbReference type="AlphaFoldDB" id="A0A6N8J5P7"/>
<organism evidence="3 4">
    <name type="scientific">Chitinophaga oryziterrae</name>
    <dbReference type="NCBI Taxonomy" id="1031224"/>
    <lineage>
        <taxon>Bacteria</taxon>
        <taxon>Pseudomonadati</taxon>
        <taxon>Bacteroidota</taxon>
        <taxon>Chitinophagia</taxon>
        <taxon>Chitinophagales</taxon>
        <taxon>Chitinophagaceae</taxon>
        <taxon>Chitinophaga</taxon>
    </lineage>
</organism>
<dbReference type="GO" id="GO:0016787">
    <property type="term" value="F:hydrolase activity"/>
    <property type="evidence" value="ECO:0007669"/>
    <property type="project" value="UniProtKB-KW"/>
</dbReference>
<dbReference type="PANTHER" id="PTHR43283">
    <property type="entry name" value="BETA-LACTAMASE-RELATED"/>
    <property type="match status" value="1"/>
</dbReference>
<keyword evidence="4" id="KW-1185">Reference proteome</keyword>
<feature type="domain" description="Beta-lactamase-related" evidence="2">
    <location>
        <begin position="14"/>
        <end position="380"/>
    </location>
</feature>
<comment type="caution">
    <text evidence="3">The sequence shown here is derived from an EMBL/GenBank/DDBJ whole genome shotgun (WGS) entry which is preliminary data.</text>
</comment>
<dbReference type="Pfam" id="PF00144">
    <property type="entry name" value="Beta-lactamase"/>
    <property type="match status" value="1"/>
</dbReference>
<dbReference type="RefSeq" id="WP_157298563.1">
    <property type="nucleotide sequence ID" value="NZ_BAAAZB010000005.1"/>
</dbReference>
<accession>A0A6N8J5P7</accession>
<evidence type="ECO:0000313" key="4">
    <source>
        <dbReference type="Proteomes" id="UP000468388"/>
    </source>
</evidence>
<dbReference type="PANTHER" id="PTHR43283:SF3">
    <property type="entry name" value="BETA-LACTAMASE FAMILY PROTEIN (AFU_ORTHOLOGUE AFUA_5G07500)"/>
    <property type="match status" value="1"/>
</dbReference>
<evidence type="ECO:0000256" key="1">
    <source>
        <dbReference type="SAM" id="MobiDB-lite"/>
    </source>
</evidence>
<dbReference type="EMBL" id="WRXO01000001">
    <property type="protein sequence ID" value="MVT39918.1"/>
    <property type="molecule type" value="Genomic_DNA"/>
</dbReference>
<dbReference type="Proteomes" id="UP000468388">
    <property type="component" value="Unassembled WGS sequence"/>
</dbReference>
<name>A0A6N8J5P7_9BACT</name>
<dbReference type="InterPro" id="IPR001466">
    <property type="entry name" value="Beta-lactam-related"/>
</dbReference>
<reference evidence="3 4" key="1">
    <citation type="submission" date="2019-12" db="EMBL/GenBank/DDBJ databases">
        <title>The draft genomic sequence of strain Chitinophaga oryziterrae JCM 16595.</title>
        <authorList>
            <person name="Zhang X."/>
        </authorList>
    </citation>
    <scope>NUCLEOTIDE SEQUENCE [LARGE SCALE GENOMIC DNA]</scope>
    <source>
        <strain evidence="3 4">JCM 16595</strain>
    </source>
</reference>
<evidence type="ECO:0000259" key="2">
    <source>
        <dbReference type="Pfam" id="PF00144"/>
    </source>
</evidence>